<dbReference type="NCBIfam" id="TIGR00701">
    <property type="entry name" value="protoporphyrinogen oxidase HemJ"/>
    <property type="match status" value="1"/>
</dbReference>
<dbReference type="EMBL" id="CP098747">
    <property type="protein sequence ID" value="USG61396.1"/>
    <property type="molecule type" value="Genomic_DNA"/>
</dbReference>
<comment type="function">
    <text evidence="14 15">Catalyzes the oxidation of protoporphyrinogen IX to protoporphyrin IX.</text>
</comment>
<evidence type="ECO:0000256" key="3">
    <source>
        <dbReference type="ARBA" id="ARBA00006501"/>
    </source>
</evidence>
<evidence type="ECO:0000256" key="7">
    <source>
        <dbReference type="ARBA" id="ARBA00022692"/>
    </source>
</evidence>
<name>A0ABY4W3K4_9PROT</name>
<evidence type="ECO:0000256" key="9">
    <source>
        <dbReference type="ARBA" id="ARBA00022989"/>
    </source>
</evidence>
<evidence type="ECO:0000256" key="10">
    <source>
        <dbReference type="ARBA" id="ARBA00023002"/>
    </source>
</evidence>
<evidence type="ECO:0000256" key="8">
    <source>
        <dbReference type="ARBA" id="ARBA00022723"/>
    </source>
</evidence>
<dbReference type="HAMAP" id="MF_02239">
    <property type="entry name" value="HemJ"/>
    <property type="match status" value="1"/>
</dbReference>
<dbReference type="PIRSF" id="PIRSF004638">
    <property type="entry name" value="UCP004638"/>
    <property type="match status" value="1"/>
</dbReference>
<keyword evidence="7 14" id="KW-0812">Transmembrane</keyword>
<evidence type="ECO:0000256" key="13">
    <source>
        <dbReference type="ARBA" id="ARBA00048390"/>
    </source>
</evidence>
<feature type="binding site" description="axial binding residue" evidence="14">
    <location>
        <position position="93"/>
    </location>
    <ligand>
        <name>heme</name>
        <dbReference type="ChEBI" id="CHEBI:30413"/>
    </ligand>
    <ligandPart>
        <name>Fe</name>
        <dbReference type="ChEBI" id="CHEBI:18248"/>
    </ligandPart>
</feature>
<keyword evidence="6 14" id="KW-0349">Heme</keyword>
<keyword evidence="10 14" id="KW-0560">Oxidoreductase</keyword>
<proteinExistence type="inferred from homology"/>
<protein>
    <recommendedName>
        <fullName evidence="4 14">Protoporphyrinogen IX oxidase</fullName>
        <shortName evidence="14">PPO</shortName>
        <ecNumber evidence="14 15">1.3.99.-</ecNumber>
    </recommendedName>
</protein>
<feature type="transmembrane region" description="Helical" evidence="14">
    <location>
        <begin position="128"/>
        <end position="146"/>
    </location>
</feature>
<evidence type="ECO:0000313" key="16">
    <source>
        <dbReference type="EMBL" id="USG61396.1"/>
    </source>
</evidence>
<dbReference type="PANTHER" id="PTHR40255:SF1">
    <property type="entry name" value="PROTOPORPHYRINOGEN IX OXIDASE"/>
    <property type="match status" value="1"/>
</dbReference>
<evidence type="ECO:0000256" key="4">
    <source>
        <dbReference type="ARBA" id="ARBA00017504"/>
    </source>
</evidence>
<organism evidence="16 17">
    <name type="scientific">Sneathiella marina</name>
    <dbReference type="NCBI Taxonomy" id="2950108"/>
    <lineage>
        <taxon>Bacteria</taxon>
        <taxon>Pseudomonadati</taxon>
        <taxon>Pseudomonadota</taxon>
        <taxon>Alphaproteobacteria</taxon>
        <taxon>Sneathiellales</taxon>
        <taxon>Sneathiellaceae</taxon>
        <taxon>Sneathiella</taxon>
    </lineage>
</organism>
<feature type="binding site" description="axial binding residue" evidence="14">
    <location>
        <position position="16"/>
    </location>
    <ligand>
        <name>heme</name>
        <dbReference type="ChEBI" id="CHEBI:30413"/>
    </ligand>
    <ligandPart>
        <name>Fe</name>
        <dbReference type="ChEBI" id="CHEBI:18248"/>
    </ligandPart>
</feature>
<reference evidence="16" key="1">
    <citation type="submission" date="2022-06" db="EMBL/GenBank/DDBJ databases">
        <title>Sneathiella actinostolidae sp. nov., isolated from a sea anemonein the Western Pacific Ocean.</title>
        <authorList>
            <person name="Wei M.J."/>
        </authorList>
    </citation>
    <scope>NUCLEOTIDE SEQUENCE</scope>
    <source>
        <strain evidence="16">PHK-P5</strain>
    </source>
</reference>
<evidence type="ECO:0000256" key="14">
    <source>
        <dbReference type="HAMAP-Rule" id="MF_02239"/>
    </source>
</evidence>
<evidence type="ECO:0000256" key="15">
    <source>
        <dbReference type="PIRNR" id="PIRNR004638"/>
    </source>
</evidence>
<accession>A0ABY4W3K4</accession>
<comment type="subunit">
    <text evidence="14">Homodimer.</text>
</comment>
<dbReference type="PANTHER" id="PTHR40255">
    <property type="entry name" value="UPF0093 MEMBRANE PROTEIN SLR1790"/>
    <property type="match status" value="1"/>
</dbReference>
<dbReference type="Proteomes" id="UP001056291">
    <property type="component" value="Chromosome"/>
</dbReference>
<keyword evidence="12 14" id="KW-0472">Membrane</keyword>
<dbReference type="InterPro" id="IPR005265">
    <property type="entry name" value="HemJ-like"/>
</dbReference>
<evidence type="ECO:0000256" key="6">
    <source>
        <dbReference type="ARBA" id="ARBA00022617"/>
    </source>
</evidence>
<sequence>MGDILVDIYPWVKSLHIISVIAWMAGMFYLPRLFVYHADAEIGSDKSETFKIMERRLLRGIINPAMMMTFIFGGLLLLTPGVVHWGDVWIWLKLALVFLMSGYHGYLSRWRRQFEADDNQRPAKFYRWVNEVPTVLMVFIVILVVVKPFQ</sequence>
<comment type="catalytic activity">
    <reaction evidence="13 14 15">
        <text>protoporphyrinogen IX + 3 A = protoporphyrin IX + 3 AH2</text>
        <dbReference type="Rhea" id="RHEA:62000"/>
        <dbReference type="ChEBI" id="CHEBI:13193"/>
        <dbReference type="ChEBI" id="CHEBI:17499"/>
        <dbReference type="ChEBI" id="CHEBI:57306"/>
        <dbReference type="ChEBI" id="CHEBI:57307"/>
    </reaction>
</comment>
<feature type="transmembrane region" description="Helical" evidence="14">
    <location>
        <begin position="88"/>
        <end position="107"/>
    </location>
</feature>
<evidence type="ECO:0000256" key="2">
    <source>
        <dbReference type="ARBA" id="ARBA00005073"/>
    </source>
</evidence>
<keyword evidence="11 14" id="KW-0408">Iron</keyword>
<gene>
    <name evidence="16" type="primary">hemJ</name>
    <name evidence="16" type="ORF">NBZ79_00205</name>
</gene>
<keyword evidence="5 14" id="KW-1003">Cell membrane</keyword>
<comment type="subcellular location">
    <subcellularLocation>
        <location evidence="1 14">Cell membrane</location>
        <topology evidence="1 14">Multi-pass membrane protein</topology>
    </subcellularLocation>
</comment>
<dbReference type="Pfam" id="PF03653">
    <property type="entry name" value="UPF0093"/>
    <property type="match status" value="1"/>
</dbReference>
<evidence type="ECO:0000256" key="5">
    <source>
        <dbReference type="ARBA" id="ARBA00022475"/>
    </source>
</evidence>
<keyword evidence="17" id="KW-1185">Reference proteome</keyword>
<dbReference type="EC" id="1.3.99.-" evidence="14 15"/>
<comment type="pathway">
    <text evidence="2 14 15">Porphyrin-containing compound metabolism; protoporphyrin-IX biosynthesis; protoporphyrin-IX from protoporphyrinogen-IX: step 1/1.</text>
</comment>
<comment type="cofactor">
    <cofactor evidence="14 15">
        <name>heme b</name>
        <dbReference type="ChEBI" id="CHEBI:60344"/>
    </cofactor>
    <text evidence="14 15">Binds 1 heme b (iron(II)-protoporphyrin IX) group per subunit.</text>
</comment>
<keyword evidence="8 14" id="KW-0479">Metal-binding</keyword>
<evidence type="ECO:0000256" key="1">
    <source>
        <dbReference type="ARBA" id="ARBA00004651"/>
    </source>
</evidence>
<evidence type="ECO:0000256" key="11">
    <source>
        <dbReference type="ARBA" id="ARBA00023004"/>
    </source>
</evidence>
<comment type="similarity">
    <text evidence="3 14 15">Belongs to the HemJ family.</text>
</comment>
<evidence type="ECO:0000313" key="17">
    <source>
        <dbReference type="Proteomes" id="UP001056291"/>
    </source>
</evidence>
<evidence type="ECO:0000256" key="12">
    <source>
        <dbReference type="ARBA" id="ARBA00023136"/>
    </source>
</evidence>
<feature type="transmembrane region" description="Helical" evidence="14">
    <location>
        <begin position="57"/>
        <end position="82"/>
    </location>
</feature>
<feature type="transmembrane region" description="Helical" evidence="14">
    <location>
        <begin position="15"/>
        <end position="36"/>
    </location>
</feature>
<keyword evidence="9 14" id="KW-1133">Transmembrane helix</keyword>